<dbReference type="Proteomes" id="UP000224567">
    <property type="component" value="Unassembled WGS sequence"/>
</dbReference>
<feature type="compositionally biased region" description="Basic and acidic residues" evidence="1">
    <location>
        <begin position="115"/>
        <end position="125"/>
    </location>
</feature>
<protein>
    <submittedName>
        <fullName evidence="2">Uncharacterized protein</fullName>
    </submittedName>
</protein>
<evidence type="ECO:0000313" key="3">
    <source>
        <dbReference type="Proteomes" id="UP000224567"/>
    </source>
</evidence>
<reference evidence="2 3" key="1">
    <citation type="journal article" date="2017" name="Genome Biol.">
        <title>New reference genome sequences of hot pepper reveal the massive evolution of plant disease-resistance genes by retroduplication.</title>
        <authorList>
            <person name="Kim S."/>
            <person name="Park J."/>
            <person name="Yeom S.I."/>
            <person name="Kim Y.M."/>
            <person name="Seo E."/>
            <person name="Kim K.T."/>
            <person name="Kim M.S."/>
            <person name="Lee J.M."/>
            <person name="Cheong K."/>
            <person name="Shin H.S."/>
            <person name="Kim S.B."/>
            <person name="Han K."/>
            <person name="Lee J."/>
            <person name="Park M."/>
            <person name="Lee H.A."/>
            <person name="Lee H.Y."/>
            <person name="Lee Y."/>
            <person name="Oh S."/>
            <person name="Lee J.H."/>
            <person name="Choi E."/>
            <person name="Choi E."/>
            <person name="Lee S.E."/>
            <person name="Jeon J."/>
            <person name="Kim H."/>
            <person name="Choi G."/>
            <person name="Song H."/>
            <person name="Lee J."/>
            <person name="Lee S.C."/>
            <person name="Kwon J.K."/>
            <person name="Lee H.Y."/>
            <person name="Koo N."/>
            <person name="Hong Y."/>
            <person name="Kim R.W."/>
            <person name="Kang W.H."/>
            <person name="Huh J.H."/>
            <person name="Kang B.C."/>
            <person name="Yang T.J."/>
            <person name="Lee Y.H."/>
            <person name="Bennetzen J.L."/>
            <person name="Choi D."/>
        </authorList>
    </citation>
    <scope>NUCLEOTIDE SEQUENCE [LARGE SCALE GENOMIC DNA]</scope>
    <source>
        <strain evidence="3">cv. PBC81</strain>
    </source>
</reference>
<accession>A0A2G2W0C7</accession>
<feature type="region of interest" description="Disordered" evidence="1">
    <location>
        <begin position="113"/>
        <end position="132"/>
    </location>
</feature>
<dbReference type="EMBL" id="MLFT02000009">
    <property type="protein sequence ID" value="PHT38686.1"/>
    <property type="molecule type" value="Genomic_DNA"/>
</dbReference>
<comment type="caution">
    <text evidence="2">The sequence shown here is derived from an EMBL/GenBank/DDBJ whole genome shotgun (WGS) entry which is preliminary data.</text>
</comment>
<evidence type="ECO:0000313" key="2">
    <source>
        <dbReference type="EMBL" id="PHT38686.1"/>
    </source>
</evidence>
<organism evidence="2 3">
    <name type="scientific">Capsicum baccatum</name>
    <name type="common">Peruvian pepper</name>
    <dbReference type="NCBI Taxonomy" id="33114"/>
    <lineage>
        <taxon>Eukaryota</taxon>
        <taxon>Viridiplantae</taxon>
        <taxon>Streptophyta</taxon>
        <taxon>Embryophyta</taxon>
        <taxon>Tracheophyta</taxon>
        <taxon>Spermatophyta</taxon>
        <taxon>Magnoliopsida</taxon>
        <taxon>eudicotyledons</taxon>
        <taxon>Gunneridae</taxon>
        <taxon>Pentapetalae</taxon>
        <taxon>asterids</taxon>
        <taxon>lamiids</taxon>
        <taxon>Solanales</taxon>
        <taxon>Solanaceae</taxon>
        <taxon>Solanoideae</taxon>
        <taxon>Capsiceae</taxon>
        <taxon>Capsicum</taxon>
    </lineage>
</organism>
<gene>
    <name evidence="2" type="ORF">CQW23_22259</name>
</gene>
<dbReference type="AlphaFoldDB" id="A0A2G2W0C7"/>
<evidence type="ECO:0000256" key="1">
    <source>
        <dbReference type="SAM" id="MobiDB-lite"/>
    </source>
</evidence>
<reference evidence="3" key="2">
    <citation type="journal article" date="2017" name="J. Anim. Genet.">
        <title>Multiple reference genome sequences of hot pepper reveal the massive evolution of plant disease resistance genes by retroduplication.</title>
        <authorList>
            <person name="Kim S."/>
            <person name="Park J."/>
            <person name="Yeom S.-I."/>
            <person name="Kim Y.-M."/>
            <person name="Seo E."/>
            <person name="Kim K.-T."/>
            <person name="Kim M.-S."/>
            <person name="Lee J.M."/>
            <person name="Cheong K."/>
            <person name="Shin H.-S."/>
            <person name="Kim S.-B."/>
            <person name="Han K."/>
            <person name="Lee J."/>
            <person name="Park M."/>
            <person name="Lee H.-A."/>
            <person name="Lee H.-Y."/>
            <person name="Lee Y."/>
            <person name="Oh S."/>
            <person name="Lee J.H."/>
            <person name="Choi E."/>
            <person name="Choi E."/>
            <person name="Lee S.E."/>
            <person name="Jeon J."/>
            <person name="Kim H."/>
            <person name="Choi G."/>
            <person name="Song H."/>
            <person name="Lee J."/>
            <person name="Lee S.-C."/>
            <person name="Kwon J.-K."/>
            <person name="Lee H.-Y."/>
            <person name="Koo N."/>
            <person name="Hong Y."/>
            <person name="Kim R.W."/>
            <person name="Kang W.-H."/>
            <person name="Huh J.H."/>
            <person name="Kang B.-C."/>
            <person name="Yang T.-J."/>
            <person name="Lee Y.-H."/>
            <person name="Bennetzen J.L."/>
            <person name="Choi D."/>
        </authorList>
    </citation>
    <scope>NUCLEOTIDE SEQUENCE [LARGE SCALE GENOMIC DNA]</scope>
    <source>
        <strain evidence="3">cv. PBC81</strain>
    </source>
</reference>
<sequence>MNLHQNVSALKVVEDKNVSALKVEDEKVSSLNVVEDEKVSSLKVEDENVSALKVFEDEKLSSLMVEDEKVSSMKVIEDEKVSALKVVEDEKLSSLKVEDENISALKVVEDEQVEDGGKSGKKELPPDYDSDDWETWPNKDVFIKYYQQIRDSDTRFFRRQPRHLLRGRVSFEHTGIVVVSNVNITGFDFDAYPGQWRSKNFH</sequence>
<keyword evidence="3" id="KW-1185">Reference proteome</keyword>
<dbReference type="OrthoDB" id="1221041at2759"/>
<proteinExistence type="predicted"/>
<name>A0A2G2W0C7_CAPBA</name>